<reference evidence="3" key="2">
    <citation type="submission" date="2023-06" db="EMBL/GenBank/DDBJ databases">
        <authorList>
            <consortium name="Lawrence Berkeley National Laboratory"/>
            <person name="Haridas S."/>
            <person name="Hensen N."/>
            <person name="Bonometti L."/>
            <person name="Westerberg I."/>
            <person name="Brannstrom I.O."/>
            <person name="Guillou S."/>
            <person name="Cros-Aarteil S."/>
            <person name="Calhoun S."/>
            <person name="Kuo A."/>
            <person name="Mondo S."/>
            <person name="Pangilinan J."/>
            <person name="Riley R."/>
            <person name="Labutti K."/>
            <person name="Andreopoulos B."/>
            <person name="Lipzen A."/>
            <person name="Chen C."/>
            <person name="Yanf M."/>
            <person name="Daum C."/>
            <person name="Ng V."/>
            <person name="Clum A."/>
            <person name="Steindorff A."/>
            <person name="Ohm R."/>
            <person name="Martin F."/>
            <person name="Silar P."/>
            <person name="Natvig D."/>
            <person name="Lalanne C."/>
            <person name="Gautier V."/>
            <person name="Ament-Velasquez S.L."/>
            <person name="Kruys A."/>
            <person name="Hutchinson M.I."/>
            <person name="Powell A.J."/>
            <person name="Barry K."/>
            <person name="Miller A.N."/>
            <person name="Grigoriev I.V."/>
            <person name="Debuchy R."/>
            <person name="Gladieux P."/>
            <person name="Thoren M.H."/>
            <person name="Johannesson H."/>
        </authorList>
    </citation>
    <scope>NUCLEOTIDE SEQUENCE</scope>
    <source>
        <strain evidence="3">CBS 958.72</strain>
    </source>
</reference>
<evidence type="ECO:0000256" key="2">
    <source>
        <dbReference type="SAM" id="Phobius"/>
    </source>
</evidence>
<protein>
    <submittedName>
        <fullName evidence="3">Uncharacterized protein</fullName>
    </submittedName>
</protein>
<organism evidence="3 4">
    <name type="scientific">Lasiosphaeria ovina</name>
    <dbReference type="NCBI Taxonomy" id="92902"/>
    <lineage>
        <taxon>Eukaryota</taxon>
        <taxon>Fungi</taxon>
        <taxon>Dikarya</taxon>
        <taxon>Ascomycota</taxon>
        <taxon>Pezizomycotina</taxon>
        <taxon>Sordariomycetes</taxon>
        <taxon>Sordariomycetidae</taxon>
        <taxon>Sordariales</taxon>
        <taxon>Lasiosphaeriaceae</taxon>
        <taxon>Lasiosphaeria</taxon>
    </lineage>
</organism>
<evidence type="ECO:0000256" key="1">
    <source>
        <dbReference type="SAM" id="MobiDB-lite"/>
    </source>
</evidence>
<dbReference type="EMBL" id="JAULSN010000009">
    <property type="protein sequence ID" value="KAK3365233.1"/>
    <property type="molecule type" value="Genomic_DNA"/>
</dbReference>
<keyword evidence="2" id="KW-0812">Transmembrane</keyword>
<evidence type="ECO:0000313" key="3">
    <source>
        <dbReference type="EMBL" id="KAK3365233.1"/>
    </source>
</evidence>
<feature type="compositionally biased region" description="Polar residues" evidence="1">
    <location>
        <begin position="112"/>
        <end position="126"/>
    </location>
</feature>
<keyword evidence="4" id="KW-1185">Reference proteome</keyword>
<comment type="caution">
    <text evidence="3">The sequence shown here is derived from an EMBL/GenBank/DDBJ whole genome shotgun (WGS) entry which is preliminary data.</text>
</comment>
<dbReference type="Proteomes" id="UP001287356">
    <property type="component" value="Unassembled WGS sequence"/>
</dbReference>
<feature type="region of interest" description="Disordered" evidence="1">
    <location>
        <begin position="86"/>
        <end position="215"/>
    </location>
</feature>
<reference evidence="3" key="1">
    <citation type="journal article" date="2023" name="Mol. Phylogenet. Evol.">
        <title>Genome-scale phylogeny and comparative genomics of the fungal order Sordariales.</title>
        <authorList>
            <person name="Hensen N."/>
            <person name="Bonometti L."/>
            <person name="Westerberg I."/>
            <person name="Brannstrom I.O."/>
            <person name="Guillou S."/>
            <person name="Cros-Aarteil S."/>
            <person name="Calhoun S."/>
            <person name="Haridas S."/>
            <person name="Kuo A."/>
            <person name="Mondo S."/>
            <person name="Pangilinan J."/>
            <person name="Riley R."/>
            <person name="LaButti K."/>
            <person name="Andreopoulos B."/>
            <person name="Lipzen A."/>
            <person name="Chen C."/>
            <person name="Yan M."/>
            <person name="Daum C."/>
            <person name="Ng V."/>
            <person name="Clum A."/>
            <person name="Steindorff A."/>
            <person name="Ohm R.A."/>
            <person name="Martin F."/>
            <person name="Silar P."/>
            <person name="Natvig D.O."/>
            <person name="Lalanne C."/>
            <person name="Gautier V."/>
            <person name="Ament-Velasquez S.L."/>
            <person name="Kruys A."/>
            <person name="Hutchinson M.I."/>
            <person name="Powell A.J."/>
            <person name="Barry K."/>
            <person name="Miller A.N."/>
            <person name="Grigoriev I.V."/>
            <person name="Debuchy R."/>
            <person name="Gladieux P."/>
            <person name="Hiltunen Thoren M."/>
            <person name="Johannesson H."/>
        </authorList>
    </citation>
    <scope>NUCLEOTIDE SEQUENCE</scope>
    <source>
        <strain evidence="3">CBS 958.72</strain>
    </source>
</reference>
<keyword evidence="2" id="KW-0472">Membrane</keyword>
<feature type="compositionally biased region" description="Basic residues" evidence="1">
    <location>
        <begin position="139"/>
        <end position="154"/>
    </location>
</feature>
<evidence type="ECO:0000313" key="4">
    <source>
        <dbReference type="Proteomes" id="UP001287356"/>
    </source>
</evidence>
<name>A0AAE0N041_9PEZI</name>
<proteinExistence type="predicted"/>
<sequence length="215" mass="24237">MLLTSAQVSFAVSTSVIVLCTAALFLSGYVIQQRTLRDLRAAIRPTPRPSPKIFLPDRFKQSTTELEDGTVIAVDDPYDNTRPAAAVEVKPTPPQQPDSAAPELRQRPIDANTDTGETDASQQKLPTKTAPEEHDAHTHAQKTKTKKKKTKPARSRWWLYKQKKDAAAAADENRDADDEDSQKPISRAERRRRIRADIQKLSQGSQRGYYQRRLY</sequence>
<gene>
    <name evidence="3" type="ORF">B0T24DRAFT_724109</name>
</gene>
<feature type="transmembrane region" description="Helical" evidence="2">
    <location>
        <begin position="6"/>
        <end position="31"/>
    </location>
</feature>
<dbReference type="AlphaFoldDB" id="A0AAE0N041"/>
<keyword evidence="2" id="KW-1133">Transmembrane helix</keyword>
<accession>A0AAE0N041</accession>